<organism evidence="11 12">
    <name type="scientific">Hyaloperonospora arabidopsidis (strain Emoy2)</name>
    <name type="common">Downy mildew agent</name>
    <name type="synonym">Peronospora arabidopsidis</name>
    <dbReference type="NCBI Taxonomy" id="559515"/>
    <lineage>
        <taxon>Eukaryota</taxon>
        <taxon>Sar</taxon>
        <taxon>Stramenopiles</taxon>
        <taxon>Oomycota</taxon>
        <taxon>Peronosporomycetes</taxon>
        <taxon>Peronosporales</taxon>
        <taxon>Peronosporaceae</taxon>
        <taxon>Hyaloperonospora</taxon>
    </lineage>
</organism>
<evidence type="ECO:0000256" key="7">
    <source>
        <dbReference type="ARBA" id="ARBA00047899"/>
    </source>
</evidence>
<evidence type="ECO:0000256" key="2">
    <source>
        <dbReference type="ARBA" id="ARBA00022527"/>
    </source>
</evidence>
<dbReference type="PROSITE" id="PS50011">
    <property type="entry name" value="PROTEIN_KINASE_DOM"/>
    <property type="match status" value="1"/>
</dbReference>
<reference evidence="12" key="1">
    <citation type="journal article" date="2010" name="Science">
        <title>Signatures of adaptation to obligate biotrophy in the Hyaloperonospora arabidopsidis genome.</title>
        <authorList>
            <person name="Baxter L."/>
            <person name="Tripathy S."/>
            <person name="Ishaque N."/>
            <person name="Boot N."/>
            <person name="Cabral A."/>
            <person name="Kemen E."/>
            <person name="Thines M."/>
            <person name="Ah-Fong A."/>
            <person name="Anderson R."/>
            <person name="Badejoko W."/>
            <person name="Bittner-Eddy P."/>
            <person name="Boore J.L."/>
            <person name="Chibucos M.C."/>
            <person name="Coates M."/>
            <person name="Dehal P."/>
            <person name="Delehaunty K."/>
            <person name="Dong S."/>
            <person name="Downton P."/>
            <person name="Dumas B."/>
            <person name="Fabro G."/>
            <person name="Fronick C."/>
            <person name="Fuerstenberg S.I."/>
            <person name="Fulton L."/>
            <person name="Gaulin E."/>
            <person name="Govers F."/>
            <person name="Hughes L."/>
            <person name="Humphray S."/>
            <person name="Jiang R.H."/>
            <person name="Judelson H."/>
            <person name="Kamoun S."/>
            <person name="Kyung K."/>
            <person name="Meijer H."/>
            <person name="Minx P."/>
            <person name="Morris P."/>
            <person name="Nelson J."/>
            <person name="Phuntumart V."/>
            <person name="Qutob D."/>
            <person name="Rehmany A."/>
            <person name="Rougon-Cardoso A."/>
            <person name="Ryden P."/>
            <person name="Torto-Alalibo T."/>
            <person name="Studholme D."/>
            <person name="Wang Y."/>
            <person name="Win J."/>
            <person name="Wood J."/>
            <person name="Clifton S.W."/>
            <person name="Rogers J."/>
            <person name="Van den Ackerveken G."/>
            <person name="Jones J.D."/>
            <person name="McDowell J.M."/>
            <person name="Beynon J."/>
            <person name="Tyler B.M."/>
        </authorList>
    </citation>
    <scope>NUCLEOTIDE SEQUENCE [LARGE SCALE GENOMIC DNA]</scope>
    <source>
        <strain evidence="12">Emoy2</strain>
    </source>
</reference>
<dbReference type="PANTHER" id="PTHR24356:SF163">
    <property type="entry name" value="3-PHOSPHOINOSITIDE-DEPENDENT PROTEIN KINASE 1-RELATED"/>
    <property type="match status" value="1"/>
</dbReference>
<dbReference type="Pfam" id="PF14593">
    <property type="entry name" value="PH_3"/>
    <property type="match status" value="1"/>
</dbReference>
<dbReference type="eggNOG" id="KOG0592">
    <property type="taxonomic scope" value="Eukaryota"/>
</dbReference>
<evidence type="ECO:0000313" key="11">
    <source>
        <dbReference type="EnsemblProtists" id="HpaP807112"/>
    </source>
</evidence>
<evidence type="ECO:0000256" key="6">
    <source>
        <dbReference type="ARBA" id="ARBA00022840"/>
    </source>
</evidence>
<dbReference type="InterPro" id="IPR000719">
    <property type="entry name" value="Prot_kinase_dom"/>
</dbReference>
<keyword evidence="12" id="KW-1185">Reference proteome</keyword>
<name>M4BL27_HYAAE</name>
<dbReference type="InParanoid" id="M4BL27"/>
<dbReference type="GO" id="GO:0004674">
    <property type="term" value="F:protein serine/threonine kinase activity"/>
    <property type="evidence" value="ECO:0007669"/>
    <property type="project" value="UniProtKB-KW"/>
</dbReference>
<dbReference type="InterPro" id="IPR050236">
    <property type="entry name" value="Ser_Thr_kinase_AGC"/>
</dbReference>
<protein>
    <recommendedName>
        <fullName evidence="1">non-specific serine/threonine protein kinase</fullName>
        <ecNumber evidence="1">2.7.11.1</ecNumber>
    </recommendedName>
</protein>
<comment type="catalytic activity">
    <reaction evidence="7">
        <text>L-threonyl-[protein] + ATP = O-phospho-L-threonyl-[protein] + ADP + H(+)</text>
        <dbReference type="Rhea" id="RHEA:46608"/>
        <dbReference type="Rhea" id="RHEA-COMP:11060"/>
        <dbReference type="Rhea" id="RHEA-COMP:11605"/>
        <dbReference type="ChEBI" id="CHEBI:15378"/>
        <dbReference type="ChEBI" id="CHEBI:30013"/>
        <dbReference type="ChEBI" id="CHEBI:30616"/>
        <dbReference type="ChEBI" id="CHEBI:61977"/>
        <dbReference type="ChEBI" id="CHEBI:456216"/>
        <dbReference type="EC" id="2.7.11.1"/>
    </reaction>
</comment>
<dbReference type="PANTHER" id="PTHR24356">
    <property type="entry name" value="SERINE/THREONINE-PROTEIN KINASE"/>
    <property type="match status" value="1"/>
</dbReference>
<keyword evidence="3" id="KW-0808">Transferase</keyword>
<evidence type="ECO:0000256" key="9">
    <source>
        <dbReference type="PROSITE-ProRule" id="PRU10141"/>
    </source>
</evidence>
<dbReference type="SUPFAM" id="SSF50729">
    <property type="entry name" value="PH domain-like"/>
    <property type="match status" value="1"/>
</dbReference>
<evidence type="ECO:0000256" key="1">
    <source>
        <dbReference type="ARBA" id="ARBA00012513"/>
    </source>
</evidence>
<evidence type="ECO:0000313" key="12">
    <source>
        <dbReference type="Proteomes" id="UP000011713"/>
    </source>
</evidence>
<feature type="binding site" evidence="9">
    <location>
        <position position="54"/>
    </location>
    <ligand>
        <name>ATP</name>
        <dbReference type="ChEBI" id="CHEBI:30616"/>
    </ligand>
</feature>
<dbReference type="Proteomes" id="UP000011713">
    <property type="component" value="Unassembled WGS sequence"/>
</dbReference>
<evidence type="ECO:0000256" key="5">
    <source>
        <dbReference type="ARBA" id="ARBA00022777"/>
    </source>
</evidence>
<dbReference type="PROSITE" id="PS00107">
    <property type="entry name" value="PROTEIN_KINASE_ATP"/>
    <property type="match status" value="1"/>
</dbReference>
<dbReference type="EnsemblProtists" id="HpaT807112">
    <property type="protein sequence ID" value="HpaP807112"/>
    <property type="gene ID" value="HpaG807112"/>
</dbReference>
<evidence type="ECO:0000256" key="3">
    <source>
        <dbReference type="ARBA" id="ARBA00022679"/>
    </source>
</evidence>
<comment type="catalytic activity">
    <reaction evidence="8">
        <text>L-seryl-[protein] + ATP = O-phospho-L-seryl-[protein] + ADP + H(+)</text>
        <dbReference type="Rhea" id="RHEA:17989"/>
        <dbReference type="Rhea" id="RHEA-COMP:9863"/>
        <dbReference type="Rhea" id="RHEA-COMP:11604"/>
        <dbReference type="ChEBI" id="CHEBI:15378"/>
        <dbReference type="ChEBI" id="CHEBI:29999"/>
        <dbReference type="ChEBI" id="CHEBI:30616"/>
        <dbReference type="ChEBI" id="CHEBI:83421"/>
        <dbReference type="ChEBI" id="CHEBI:456216"/>
        <dbReference type="EC" id="2.7.11.1"/>
    </reaction>
</comment>
<dbReference type="EMBL" id="JH598368">
    <property type="status" value="NOT_ANNOTATED_CDS"/>
    <property type="molecule type" value="Genomic_DNA"/>
</dbReference>
<keyword evidence="6 9" id="KW-0067">ATP-binding</keyword>
<dbReference type="Gene3D" id="3.30.200.20">
    <property type="entry name" value="Phosphorylase Kinase, domain 1"/>
    <property type="match status" value="1"/>
</dbReference>
<keyword evidence="2" id="KW-0723">Serine/threonine-protein kinase</keyword>
<dbReference type="InterPro" id="IPR011009">
    <property type="entry name" value="Kinase-like_dom_sf"/>
</dbReference>
<dbReference type="InterPro" id="IPR011993">
    <property type="entry name" value="PH-like_dom_sf"/>
</dbReference>
<accession>M4BL27</accession>
<feature type="domain" description="Protein kinase" evidence="10">
    <location>
        <begin position="16"/>
        <end position="260"/>
    </location>
</feature>
<evidence type="ECO:0000259" key="10">
    <source>
        <dbReference type="PROSITE" id="PS50011"/>
    </source>
</evidence>
<keyword evidence="4 9" id="KW-0547">Nucleotide-binding</keyword>
<dbReference type="InterPro" id="IPR033931">
    <property type="entry name" value="PDK1-typ_PH"/>
</dbReference>
<evidence type="ECO:0000256" key="8">
    <source>
        <dbReference type="ARBA" id="ARBA00048679"/>
    </source>
</evidence>
<proteinExistence type="predicted"/>
<dbReference type="Gene3D" id="2.30.29.30">
    <property type="entry name" value="Pleckstrin-homology domain (PH domain)/Phosphotyrosine-binding domain (PTB)"/>
    <property type="match status" value="1"/>
</dbReference>
<dbReference type="VEuPathDB" id="FungiDB:HpaG807112"/>
<reference evidence="11" key="2">
    <citation type="submission" date="2015-06" db="UniProtKB">
        <authorList>
            <consortium name="EnsemblProtists"/>
        </authorList>
    </citation>
    <scope>IDENTIFICATION</scope>
    <source>
        <strain evidence="11">Emoy2</strain>
    </source>
</reference>
<dbReference type="Gene3D" id="1.10.510.10">
    <property type="entry name" value="Transferase(Phosphotransferase) domain 1"/>
    <property type="match status" value="2"/>
</dbReference>
<keyword evidence="5" id="KW-0418">Kinase</keyword>
<dbReference type="STRING" id="559515.M4BL27"/>
<dbReference type="EC" id="2.7.11.1" evidence="1"/>
<dbReference type="GO" id="GO:0005524">
    <property type="term" value="F:ATP binding"/>
    <property type="evidence" value="ECO:0007669"/>
    <property type="project" value="UniProtKB-UniRule"/>
</dbReference>
<dbReference type="InterPro" id="IPR017441">
    <property type="entry name" value="Protein_kinase_ATP_BS"/>
</dbReference>
<dbReference type="SUPFAM" id="SSF56112">
    <property type="entry name" value="Protein kinase-like (PK-like)"/>
    <property type="match status" value="1"/>
</dbReference>
<dbReference type="HOGENOM" id="CLU_000288_63_9_1"/>
<dbReference type="Pfam" id="PF00069">
    <property type="entry name" value="Pkinase"/>
    <property type="match status" value="2"/>
</dbReference>
<sequence>MTPAHVETAAPEASDFFFGTVLGQGSYAKVFHAQMKTSRADFAVKVMDQSFIRKENKTSFVLTERKVMSRLAHPNVVKFYCSFRDHHSLYLVMELCRGGDLFGLISNEYQKHQQEGTTDAVCSLELTQFYTAELTNALEYIHTQDQDGESSDVCQFCGTASYVSPEVLHDEPASRAADLWAMGCLIFQMFTGRAPFVAENDYLTFQVIINHSSDDFKFPSNVPEVAQDLIRKLLVQTPDERIGAAQNKAGYVALKNHAFFEGIEWDAIRNQTPPFSPPELELSEPTLDGASDNWTVAEYFTGDFSESASTEFNSKRSRSNSSVQRNRPPCIGYSEQIRFESTVKIRSKMFSRTRDLYLTDAPRLVVASSWSGRCKREMFLTPETSVKEIDPHTFDVESRSDTIRIRDCSHLAHQWARAISEAVSE</sequence>
<dbReference type="AlphaFoldDB" id="M4BL27"/>
<dbReference type="GO" id="GO:0035556">
    <property type="term" value="P:intracellular signal transduction"/>
    <property type="evidence" value="ECO:0007669"/>
    <property type="project" value="TreeGrafter"/>
</dbReference>
<dbReference type="FunFam" id="3.30.200.20:FF:000042">
    <property type="entry name" value="Aurora kinase A"/>
    <property type="match status" value="1"/>
</dbReference>
<evidence type="ECO:0000256" key="4">
    <source>
        <dbReference type="ARBA" id="ARBA00022741"/>
    </source>
</evidence>